<keyword evidence="2" id="KW-1185">Reference proteome</keyword>
<name>A0ABU8SMD2_9LACO</name>
<comment type="caution">
    <text evidence="1">The sequence shown here is derived from an EMBL/GenBank/DDBJ whole genome shotgun (WGS) entry which is preliminary data.</text>
</comment>
<evidence type="ECO:0000313" key="2">
    <source>
        <dbReference type="Proteomes" id="UP001370590"/>
    </source>
</evidence>
<gene>
    <name evidence="1" type="ORF">R4146_07885</name>
</gene>
<organism evidence="1 2">
    <name type="scientific">Nicoliella lavandulae</name>
    <dbReference type="NCBI Taxonomy" id="3082954"/>
    <lineage>
        <taxon>Bacteria</taxon>
        <taxon>Bacillati</taxon>
        <taxon>Bacillota</taxon>
        <taxon>Bacilli</taxon>
        <taxon>Lactobacillales</taxon>
        <taxon>Lactobacillaceae</taxon>
        <taxon>Nicoliella</taxon>
    </lineage>
</organism>
<accession>A0ABU8SMD2</accession>
<dbReference type="EMBL" id="JAWMWH010000003">
    <property type="protein sequence ID" value="MEJ6401062.1"/>
    <property type="molecule type" value="Genomic_DNA"/>
</dbReference>
<evidence type="ECO:0000313" key="1">
    <source>
        <dbReference type="EMBL" id="MEJ6401062.1"/>
    </source>
</evidence>
<sequence>MDAKQVYLLQFISDEYGPSDFVAINDIDRCVIIGDAVRTWRVPAIEAQIVEHHELIKAVLNGLKRGYRLVVASHHPIF</sequence>
<dbReference type="RefSeq" id="WP_339960910.1">
    <property type="nucleotide sequence ID" value="NZ_JAWMWH010000003.1"/>
</dbReference>
<dbReference type="Proteomes" id="UP001370590">
    <property type="component" value="Unassembled WGS sequence"/>
</dbReference>
<proteinExistence type="predicted"/>
<reference evidence="1 2" key="1">
    <citation type="submission" date="2023-10" db="EMBL/GenBank/DDBJ databases">
        <title>Nicoliella lavandulae sp. nov. isolated from Lavandula angustifolia flowers.</title>
        <authorList>
            <person name="Alcantara C."/>
            <person name="Zuniga M."/>
            <person name="Landete J.M."/>
            <person name="Monedero V."/>
        </authorList>
    </citation>
    <scope>NUCLEOTIDE SEQUENCE [LARGE SCALE GENOMIC DNA]</scope>
    <source>
        <strain evidence="1 2">Es01</strain>
    </source>
</reference>
<protein>
    <submittedName>
        <fullName evidence="1">Uncharacterized protein</fullName>
    </submittedName>
</protein>